<feature type="region of interest" description="Disordered" evidence="7">
    <location>
        <begin position="132"/>
        <end position="193"/>
    </location>
</feature>
<dbReference type="InterPro" id="IPR036034">
    <property type="entry name" value="PDZ_sf"/>
</dbReference>
<dbReference type="SMART" id="SM00228">
    <property type="entry name" value="PDZ"/>
    <property type="match status" value="1"/>
</dbReference>
<gene>
    <name evidence="10" type="ORF">MAR_030323</name>
</gene>
<dbReference type="PROSITE" id="PS50106">
    <property type="entry name" value="PDZ"/>
    <property type="match status" value="1"/>
</dbReference>
<evidence type="ECO:0000313" key="10">
    <source>
        <dbReference type="EMBL" id="WAQ97633.1"/>
    </source>
</evidence>
<feature type="domain" description="PDZ" evidence="9">
    <location>
        <begin position="10"/>
        <end position="93"/>
    </location>
</feature>
<evidence type="ECO:0000256" key="3">
    <source>
        <dbReference type="ARBA" id="ARBA00022723"/>
    </source>
</evidence>
<dbReference type="PROSITE" id="PS00478">
    <property type="entry name" value="LIM_DOMAIN_1"/>
    <property type="match status" value="1"/>
</dbReference>
<dbReference type="Proteomes" id="UP001164746">
    <property type="component" value="Chromosome 2"/>
</dbReference>
<dbReference type="InterPro" id="IPR001781">
    <property type="entry name" value="Znf_LIM"/>
</dbReference>
<evidence type="ECO:0000313" key="11">
    <source>
        <dbReference type="Proteomes" id="UP001164746"/>
    </source>
</evidence>
<accession>A0ABY7DNJ4</accession>
<dbReference type="PANTHER" id="PTHR24214:SF38">
    <property type="entry name" value="PDZ AND LIM DOMAIN PROTEIN ZASP-RELATED"/>
    <property type="match status" value="1"/>
</dbReference>
<name>A0ABY7DNJ4_MYAAR</name>
<dbReference type="Pfam" id="PF15936">
    <property type="entry name" value="DUF4749"/>
    <property type="match status" value="1"/>
</dbReference>
<dbReference type="InterPro" id="IPR031847">
    <property type="entry name" value="PDLI1-4/Zasp-like_mid"/>
</dbReference>
<evidence type="ECO:0000256" key="4">
    <source>
        <dbReference type="ARBA" id="ARBA00022833"/>
    </source>
</evidence>
<feature type="compositionally biased region" description="Polar residues" evidence="7">
    <location>
        <begin position="243"/>
        <end position="275"/>
    </location>
</feature>
<keyword evidence="4 6" id="KW-0862">Zinc</keyword>
<dbReference type="InterPro" id="IPR006643">
    <property type="entry name" value="Zasp-like_motif"/>
</dbReference>
<dbReference type="SMART" id="SM00735">
    <property type="entry name" value="ZM"/>
    <property type="match status" value="1"/>
</dbReference>
<dbReference type="SMART" id="SM00132">
    <property type="entry name" value="LIM"/>
    <property type="match status" value="1"/>
</dbReference>
<feature type="domain" description="LIM zinc-binding" evidence="8">
    <location>
        <begin position="355"/>
        <end position="414"/>
    </location>
</feature>
<evidence type="ECO:0000256" key="2">
    <source>
        <dbReference type="ARBA" id="ARBA00022490"/>
    </source>
</evidence>
<feature type="region of interest" description="Disordered" evidence="7">
    <location>
        <begin position="236"/>
        <end position="307"/>
    </location>
</feature>
<evidence type="ECO:0000259" key="8">
    <source>
        <dbReference type="PROSITE" id="PS50023"/>
    </source>
</evidence>
<feature type="compositionally biased region" description="Low complexity" evidence="7">
    <location>
        <begin position="174"/>
        <end position="187"/>
    </location>
</feature>
<reference evidence="10" key="1">
    <citation type="submission" date="2022-11" db="EMBL/GenBank/DDBJ databases">
        <title>Centuries of genome instability and evolution in soft-shell clam transmissible cancer (bioRxiv).</title>
        <authorList>
            <person name="Hart S.F.M."/>
            <person name="Yonemitsu M.A."/>
            <person name="Giersch R.M."/>
            <person name="Beal B.F."/>
            <person name="Arriagada G."/>
            <person name="Davis B.W."/>
            <person name="Ostrander E.A."/>
            <person name="Goff S.P."/>
            <person name="Metzger M.J."/>
        </authorList>
    </citation>
    <scope>NUCLEOTIDE SEQUENCE</scope>
    <source>
        <strain evidence="10">MELC-2E11</strain>
        <tissue evidence="10">Siphon/mantle</tissue>
    </source>
</reference>
<evidence type="ECO:0000256" key="1">
    <source>
        <dbReference type="ARBA" id="ARBA00004496"/>
    </source>
</evidence>
<feature type="compositionally biased region" description="Polar residues" evidence="7">
    <location>
        <begin position="282"/>
        <end position="297"/>
    </location>
</feature>
<dbReference type="Pfam" id="PF00412">
    <property type="entry name" value="LIM"/>
    <property type="match status" value="1"/>
</dbReference>
<keyword evidence="2" id="KW-0963">Cytoplasm</keyword>
<dbReference type="PANTHER" id="PTHR24214">
    <property type="entry name" value="PDZ AND LIM DOMAIN PROTEIN ZASP"/>
    <property type="match status" value="1"/>
</dbReference>
<evidence type="ECO:0000256" key="6">
    <source>
        <dbReference type="PROSITE-ProRule" id="PRU00125"/>
    </source>
</evidence>
<keyword evidence="5 6" id="KW-0440">LIM domain</keyword>
<dbReference type="CDD" id="cd23068">
    <property type="entry name" value="PDZ_ZASP52-like"/>
    <property type="match status" value="1"/>
</dbReference>
<keyword evidence="11" id="KW-1185">Reference proteome</keyword>
<keyword evidence="3 6" id="KW-0479">Metal-binding</keyword>
<protein>
    <submittedName>
        <fullName evidence="10">PDLI1-like protein</fullName>
    </submittedName>
</protein>
<dbReference type="InterPro" id="IPR050604">
    <property type="entry name" value="PDZ-LIM_domain"/>
</dbReference>
<proteinExistence type="predicted"/>
<dbReference type="Pfam" id="PF00595">
    <property type="entry name" value="PDZ"/>
    <property type="match status" value="1"/>
</dbReference>
<dbReference type="EMBL" id="CP111013">
    <property type="protein sequence ID" value="WAQ97633.1"/>
    <property type="molecule type" value="Genomic_DNA"/>
</dbReference>
<dbReference type="SUPFAM" id="SSF50156">
    <property type="entry name" value="PDZ domain-like"/>
    <property type="match status" value="1"/>
</dbReference>
<evidence type="ECO:0000259" key="9">
    <source>
        <dbReference type="PROSITE" id="PS50106"/>
    </source>
</evidence>
<dbReference type="Gene3D" id="2.10.110.10">
    <property type="entry name" value="Cysteine Rich Protein"/>
    <property type="match status" value="1"/>
</dbReference>
<dbReference type="Gene3D" id="2.30.42.10">
    <property type="match status" value="1"/>
</dbReference>
<comment type="subcellular location">
    <subcellularLocation>
        <location evidence="1">Cytoplasm</location>
    </subcellularLocation>
</comment>
<dbReference type="PROSITE" id="PS50023">
    <property type="entry name" value="LIM_DOMAIN_2"/>
    <property type="match status" value="1"/>
</dbReference>
<sequence>MGDEQPETFMVRLQRPDSGLSWGFRLQGGVDFNTPLSVQVVQPKSVADRCGLRAGDGIITINKTNTDGLTHEQAKMEIIRSCNDIDMVVMRGAVQIWRPKVTPMSDLMPTEKPQPIQTATGDQLYTVQKTSLARDQVDESSNIGSSYNRSAKPFGGARLQMQPQQPPQPQYGSAQPDYGQQYQQQAPESPKRAVPNVVHAQFNSPIGLYSASNIAKTYSSQTSAIQQEIENLDVNDAPLGTKMTGTYQRLDSNPNQSFGTQYGSPSSGEQASESPTGLPDSPSESNERLSGQENGVNSDEHENSQTNTTINNSRCFALFIHDLPPHITGGPSGFRSVTAPTAMSNPAPPPKQENMHCTGCTNLVTGVFVRIKGMPYHEKCFKCVRCGVFLKQKGYFMIEGQLYCEIHARQTAQSPGENMKYAGAVYRI</sequence>
<organism evidence="10 11">
    <name type="scientific">Mya arenaria</name>
    <name type="common">Soft-shell clam</name>
    <dbReference type="NCBI Taxonomy" id="6604"/>
    <lineage>
        <taxon>Eukaryota</taxon>
        <taxon>Metazoa</taxon>
        <taxon>Spiralia</taxon>
        <taxon>Lophotrochozoa</taxon>
        <taxon>Mollusca</taxon>
        <taxon>Bivalvia</taxon>
        <taxon>Autobranchia</taxon>
        <taxon>Heteroconchia</taxon>
        <taxon>Euheterodonta</taxon>
        <taxon>Imparidentia</taxon>
        <taxon>Neoheterodontei</taxon>
        <taxon>Myida</taxon>
        <taxon>Myoidea</taxon>
        <taxon>Myidae</taxon>
        <taxon>Mya</taxon>
    </lineage>
</organism>
<feature type="compositionally biased region" description="Polar residues" evidence="7">
    <location>
        <begin position="132"/>
        <end position="149"/>
    </location>
</feature>
<evidence type="ECO:0000256" key="7">
    <source>
        <dbReference type="SAM" id="MobiDB-lite"/>
    </source>
</evidence>
<dbReference type="InterPro" id="IPR001478">
    <property type="entry name" value="PDZ"/>
</dbReference>
<dbReference type="SUPFAM" id="SSF57716">
    <property type="entry name" value="Glucocorticoid receptor-like (DNA-binding domain)"/>
    <property type="match status" value="1"/>
</dbReference>
<evidence type="ECO:0000256" key="5">
    <source>
        <dbReference type="ARBA" id="ARBA00023038"/>
    </source>
</evidence>